<dbReference type="PANTHER" id="PTHR30222:SF17">
    <property type="entry name" value="SPERMIDINE_PUTRESCINE-BINDING PERIPLASMIC PROTEIN"/>
    <property type="match status" value="1"/>
</dbReference>
<sequence length="357" mass="41002">MSKPTHKHIIIILLTIFSMLALLGCQKSETNESKSSSKKLYVYNWSYYTPDSVIASFEKEFGVDVILDYFASNEEMFTKLMASSGAGYDVIFPSGDYVSIMKNLGMLEKLDTSKMDNLQYISPLALEKATYDPLMEYSVPYYLGASGIAVNKEMVTDYEKSWNIFADARYKNRMVMMDDMREVLGDALAYLGYSVNTTNPAELEEARVLVNTQWKPNLVKFDAESFAKGFASGEYWIAHGYAEAIFEELQESQWNNVDFFLPQDGGPMYIDSMCIPKGARNYELALEFINYIHKPENYAQFLDRFHFPSSVNMEAEQYRTTTPFYTVDMLTSYELKDDLGASLEMYNKAWESIRYVD</sequence>
<dbReference type="Proteomes" id="UP000264002">
    <property type="component" value="Unassembled WGS sequence"/>
</dbReference>
<comment type="caution">
    <text evidence="6">The sequence shown here is derived from an EMBL/GenBank/DDBJ whole genome shotgun (WGS) entry which is preliminary data.</text>
</comment>
<feature type="binding site" evidence="5">
    <location>
        <begin position="179"/>
        <end position="182"/>
    </location>
    <ligand>
        <name>spermidine</name>
        <dbReference type="ChEBI" id="CHEBI:57834"/>
    </ligand>
</feature>
<evidence type="ECO:0000256" key="3">
    <source>
        <dbReference type="ARBA" id="ARBA00022729"/>
    </source>
</evidence>
<protein>
    <submittedName>
        <fullName evidence="6">Extracellular solute-binding protein</fullName>
    </submittedName>
</protein>
<keyword evidence="7" id="KW-1185">Reference proteome</keyword>
<reference evidence="6 7" key="2">
    <citation type="submission" date="2018-09" db="EMBL/GenBank/DDBJ databases">
        <title>Genome of Sphaerochaeta halotolerans strain 4-11.</title>
        <authorList>
            <person name="Nazina T.N."/>
            <person name="Sokolova D.S."/>
        </authorList>
    </citation>
    <scope>NUCLEOTIDE SEQUENCE [LARGE SCALE GENOMIC DNA]</scope>
    <source>
        <strain evidence="6 7">4-11</strain>
    </source>
</reference>
<reference evidence="7" key="1">
    <citation type="submission" date="2018-08" db="EMBL/GenBank/DDBJ databases">
        <authorList>
            <person name="Grouzdev D.S."/>
            <person name="Krutkina M.S."/>
        </authorList>
    </citation>
    <scope>NUCLEOTIDE SEQUENCE [LARGE SCALE GENOMIC DNA]</scope>
    <source>
        <strain evidence="7">4-11</strain>
    </source>
</reference>
<dbReference type="RefSeq" id="WP_117330764.1">
    <property type="nucleotide sequence ID" value="NZ_QUWK01000009.1"/>
</dbReference>
<dbReference type="Pfam" id="PF13416">
    <property type="entry name" value="SBP_bac_8"/>
    <property type="match status" value="1"/>
</dbReference>
<evidence type="ECO:0000256" key="1">
    <source>
        <dbReference type="ARBA" id="ARBA00004418"/>
    </source>
</evidence>
<evidence type="ECO:0000313" key="7">
    <source>
        <dbReference type="Proteomes" id="UP000264002"/>
    </source>
</evidence>
<dbReference type="PRINTS" id="PR00909">
    <property type="entry name" value="SPERMDNBNDNG"/>
</dbReference>
<dbReference type="PIRSF" id="PIRSF019574">
    <property type="entry name" value="Periplasmic_polyamine_BP"/>
    <property type="match status" value="1"/>
</dbReference>
<keyword evidence="3" id="KW-0732">Signal</keyword>
<dbReference type="InterPro" id="IPR001188">
    <property type="entry name" value="Sperm_putr-bd"/>
</dbReference>
<gene>
    <name evidence="6" type="ORF">DYP60_09495</name>
</gene>
<dbReference type="EMBL" id="QUWK01000009">
    <property type="protein sequence ID" value="RFU94425.1"/>
    <property type="molecule type" value="Genomic_DNA"/>
</dbReference>
<name>A0A372MF75_9SPIR</name>
<dbReference type="AlphaFoldDB" id="A0A372MF75"/>
<keyword evidence="4" id="KW-0574">Periplasm</keyword>
<keyword evidence="2" id="KW-0813">Transport</keyword>
<proteinExistence type="predicted"/>
<dbReference type="PROSITE" id="PS51257">
    <property type="entry name" value="PROKAR_LIPOPROTEIN"/>
    <property type="match status" value="1"/>
</dbReference>
<evidence type="ECO:0000313" key="6">
    <source>
        <dbReference type="EMBL" id="RFU94425.1"/>
    </source>
</evidence>
<dbReference type="Gene3D" id="3.40.190.10">
    <property type="entry name" value="Periplasmic binding protein-like II"/>
    <property type="match status" value="2"/>
</dbReference>
<dbReference type="GO" id="GO:0015846">
    <property type="term" value="P:polyamine transport"/>
    <property type="evidence" value="ECO:0007669"/>
    <property type="project" value="InterPro"/>
</dbReference>
<organism evidence="6 7">
    <name type="scientific">Sphaerochaeta halotolerans</name>
    <dbReference type="NCBI Taxonomy" id="2293840"/>
    <lineage>
        <taxon>Bacteria</taxon>
        <taxon>Pseudomonadati</taxon>
        <taxon>Spirochaetota</taxon>
        <taxon>Spirochaetia</taxon>
        <taxon>Spirochaetales</taxon>
        <taxon>Sphaerochaetaceae</taxon>
        <taxon>Sphaerochaeta</taxon>
    </lineage>
</organism>
<dbReference type="SUPFAM" id="SSF53850">
    <property type="entry name" value="Periplasmic binding protein-like II"/>
    <property type="match status" value="1"/>
</dbReference>
<dbReference type="InterPro" id="IPR006059">
    <property type="entry name" value="SBP"/>
</dbReference>
<accession>A0A372MF75</accession>
<comment type="subcellular location">
    <subcellularLocation>
        <location evidence="1">Periplasm</location>
    </subcellularLocation>
</comment>
<dbReference type="GO" id="GO:0019808">
    <property type="term" value="F:polyamine binding"/>
    <property type="evidence" value="ECO:0007669"/>
    <property type="project" value="InterPro"/>
</dbReference>
<evidence type="ECO:0000256" key="5">
    <source>
        <dbReference type="PIRSR" id="PIRSR019574-1"/>
    </source>
</evidence>
<evidence type="ECO:0000256" key="4">
    <source>
        <dbReference type="ARBA" id="ARBA00022764"/>
    </source>
</evidence>
<dbReference type="GO" id="GO:0042597">
    <property type="term" value="C:periplasmic space"/>
    <property type="evidence" value="ECO:0007669"/>
    <property type="project" value="UniProtKB-SubCell"/>
</dbReference>
<dbReference type="OrthoDB" id="9769319at2"/>
<dbReference type="PANTHER" id="PTHR30222">
    <property type="entry name" value="SPERMIDINE/PUTRESCINE-BINDING PERIPLASMIC PROTEIN"/>
    <property type="match status" value="1"/>
</dbReference>
<evidence type="ECO:0000256" key="2">
    <source>
        <dbReference type="ARBA" id="ARBA00022448"/>
    </source>
</evidence>